<keyword evidence="3" id="KW-0805">Transcription regulation</keyword>
<reference evidence="7 8" key="1">
    <citation type="submission" date="2018-09" db="EMBL/GenBank/DDBJ databases">
        <title>Genome sequencing of strain 2DFW10M-5.</title>
        <authorList>
            <person name="Heo J."/>
            <person name="Kim S.-J."/>
            <person name="Kwon S.-W."/>
        </authorList>
    </citation>
    <scope>NUCLEOTIDE SEQUENCE [LARGE SCALE GENOMIC DNA]</scope>
    <source>
        <strain evidence="7 8">2DFW10M-5</strain>
    </source>
</reference>
<name>A0A387BFF2_9MICO</name>
<comment type="similarity">
    <text evidence="1">In the C-terminal section; belongs to the class-I pyridoxal-phosphate-dependent aminotransferase family.</text>
</comment>
<dbReference type="InterPro" id="IPR015424">
    <property type="entry name" value="PyrdxlP-dep_Trfase"/>
</dbReference>
<evidence type="ECO:0000256" key="5">
    <source>
        <dbReference type="ARBA" id="ARBA00023163"/>
    </source>
</evidence>
<dbReference type="InterPro" id="IPR000524">
    <property type="entry name" value="Tscrpt_reg_HTH_GntR"/>
</dbReference>
<accession>A0A387BFF2</accession>
<evidence type="ECO:0000313" key="8">
    <source>
        <dbReference type="Proteomes" id="UP000275069"/>
    </source>
</evidence>
<evidence type="ECO:0000256" key="1">
    <source>
        <dbReference type="ARBA" id="ARBA00005384"/>
    </source>
</evidence>
<dbReference type="InterPro" id="IPR036390">
    <property type="entry name" value="WH_DNA-bd_sf"/>
</dbReference>
<dbReference type="SUPFAM" id="SSF46785">
    <property type="entry name" value="Winged helix' DNA-binding domain"/>
    <property type="match status" value="1"/>
</dbReference>
<evidence type="ECO:0000256" key="4">
    <source>
        <dbReference type="ARBA" id="ARBA00023125"/>
    </source>
</evidence>
<evidence type="ECO:0000256" key="3">
    <source>
        <dbReference type="ARBA" id="ARBA00023015"/>
    </source>
</evidence>
<keyword evidence="5" id="KW-0804">Transcription</keyword>
<dbReference type="InterPro" id="IPR036388">
    <property type="entry name" value="WH-like_DNA-bd_sf"/>
</dbReference>
<keyword evidence="7" id="KW-0032">Aminotransferase</keyword>
<dbReference type="GO" id="GO:0003677">
    <property type="term" value="F:DNA binding"/>
    <property type="evidence" value="ECO:0007669"/>
    <property type="project" value="UniProtKB-KW"/>
</dbReference>
<dbReference type="Gene3D" id="1.10.10.10">
    <property type="entry name" value="Winged helix-like DNA-binding domain superfamily/Winged helix DNA-binding domain"/>
    <property type="match status" value="1"/>
</dbReference>
<organism evidence="7 8">
    <name type="scientific">Gryllotalpicola protaetiae</name>
    <dbReference type="NCBI Taxonomy" id="2419771"/>
    <lineage>
        <taxon>Bacteria</taxon>
        <taxon>Bacillati</taxon>
        <taxon>Actinomycetota</taxon>
        <taxon>Actinomycetes</taxon>
        <taxon>Micrococcales</taxon>
        <taxon>Microbacteriaceae</taxon>
        <taxon>Gryllotalpicola</taxon>
    </lineage>
</organism>
<dbReference type="InterPro" id="IPR051446">
    <property type="entry name" value="HTH_trans_reg/aminotransferase"/>
</dbReference>
<dbReference type="EMBL" id="CP032624">
    <property type="protein sequence ID" value="AYG02735.1"/>
    <property type="molecule type" value="Genomic_DNA"/>
</dbReference>
<dbReference type="Pfam" id="PF00155">
    <property type="entry name" value="Aminotran_1_2"/>
    <property type="match status" value="1"/>
</dbReference>
<keyword evidence="4" id="KW-0238">DNA-binding</keyword>
<protein>
    <submittedName>
        <fullName evidence="7">PLP-dependent aminotransferase family protein</fullName>
    </submittedName>
</protein>
<sequence length="508" mass="54890">MPCDKWTELVDPISRLTGNQASNCDKLAHMTRGRIGARALRDLLGDWRSDAPAYESLSDRVRLLLLDGRISTGIRLPAERELAESLELSRTTVAAAYRRLREAGFAASVQGSGTTTQLPHGRPGLPAVTGTLIGFTHASLPATKLLSTVLDDELLDDYRGHFGTLGYDGIGQPELRAAIADWYGRRGLPTDPDQIVVTTGSQSAIFLAAKALVNRGDRVWAESPSYPNAYDALRDAGARLITTPVTVEDGWDLTSLEAVFQRSAPTVAYTMPDFQNPTGRSMSVHDRERFLEAAAAAGTIVIADEATSEMDIDRRAVLPPIGTLADAHGAEVVLIGSASKQIWGGLRIGWLRATPQLARRIATHRGSSDLAVPVFEQLVVSRLLPRSAEIAEERREQLRAGRETARTAIAELLPDWTFPPRLEGGLAAWVNLGAPVSSQLALAAHARGLLVAAGPRFGMDGAFERNLRIPIAADPENLQRGLEVIAELWPSVNRLARPEFESYAGTVA</sequence>
<evidence type="ECO:0000313" key="7">
    <source>
        <dbReference type="EMBL" id="AYG02735.1"/>
    </source>
</evidence>
<dbReference type="Pfam" id="PF00392">
    <property type="entry name" value="GntR"/>
    <property type="match status" value="1"/>
</dbReference>
<dbReference type="PANTHER" id="PTHR46577:SF1">
    <property type="entry name" value="HTH-TYPE TRANSCRIPTIONAL REGULATORY PROTEIN GABR"/>
    <property type="match status" value="1"/>
</dbReference>
<proteinExistence type="inferred from homology"/>
<dbReference type="GO" id="GO:0003700">
    <property type="term" value="F:DNA-binding transcription factor activity"/>
    <property type="evidence" value="ECO:0007669"/>
    <property type="project" value="InterPro"/>
</dbReference>
<dbReference type="SUPFAM" id="SSF53383">
    <property type="entry name" value="PLP-dependent transferases"/>
    <property type="match status" value="1"/>
</dbReference>
<dbReference type="PRINTS" id="PR00035">
    <property type="entry name" value="HTHGNTR"/>
</dbReference>
<dbReference type="PANTHER" id="PTHR46577">
    <property type="entry name" value="HTH-TYPE TRANSCRIPTIONAL REGULATORY PROTEIN GABR"/>
    <property type="match status" value="1"/>
</dbReference>
<keyword evidence="2" id="KW-0663">Pyridoxal phosphate</keyword>
<dbReference type="AlphaFoldDB" id="A0A387BFF2"/>
<keyword evidence="7" id="KW-0808">Transferase</keyword>
<dbReference type="OrthoDB" id="199743at2"/>
<feature type="domain" description="HTH gntR-type" evidence="6">
    <location>
        <begin position="51"/>
        <end position="119"/>
    </location>
</feature>
<gene>
    <name evidence="7" type="ORF">D7I44_03830</name>
</gene>
<evidence type="ECO:0000259" key="6">
    <source>
        <dbReference type="PROSITE" id="PS50949"/>
    </source>
</evidence>
<keyword evidence="8" id="KW-1185">Reference proteome</keyword>
<dbReference type="InterPro" id="IPR004839">
    <property type="entry name" value="Aminotransferase_I/II_large"/>
</dbReference>
<dbReference type="CDD" id="cd00609">
    <property type="entry name" value="AAT_like"/>
    <property type="match status" value="1"/>
</dbReference>
<dbReference type="PROSITE" id="PS50949">
    <property type="entry name" value="HTH_GNTR"/>
    <property type="match status" value="1"/>
</dbReference>
<dbReference type="SMART" id="SM00345">
    <property type="entry name" value="HTH_GNTR"/>
    <property type="match status" value="1"/>
</dbReference>
<dbReference type="Gene3D" id="3.40.640.10">
    <property type="entry name" value="Type I PLP-dependent aspartate aminotransferase-like (Major domain)"/>
    <property type="match status" value="1"/>
</dbReference>
<dbReference type="GO" id="GO:0008483">
    <property type="term" value="F:transaminase activity"/>
    <property type="evidence" value="ECO:0007669"/>
    <property type="project" value="UniProtKB-KW"/>
</dbReference>
<dbReference type="KEGG" id="gry:D7I44_03830"/>
<dbReference type="GO" id="GO:0030170">
    <property type="term" value="F:pyridoxal phosphate binding"/>
    <property type="evidence" value="ECO:0007669"/>
    <property type="project" value="InterPro"/>
</dbReference>
<evidence type="ECO:0000256" key="2">
    <source>
        <dbReference type="ARBA" id="ARBA00022898"/>
    </source>
</evidence>
<dbReference type="InterPro" id="IPR015421">
    <property type="entry name" value="PyrdxlP-dep_Trfase_major"/>
</dbReference>
<dbReference type="CDD" id="cd07377">
    <property type="entry name" value="WHTH_GntR"/>
    <property type="match status" value="1"/>
</dbReference>
<dbReference type="Proteomes" id="UP000275069">
    <property type="component" value="Chromosome"/>
</dbReference>